<feature type="region of interest" description="Disordered" evidence="1">
    <location>
        <begin position="1"/>
        <end position="81"/>
    </location>
</feature>
<comment type="caution">
    <text evidence="2">The sequence shown here is derived from an EMBL/GenBank/DDBJ whole genome shotgun (WGS) entry which is preliminary data.</text>
</comment>
<organism evidence="2 3">
    <name type="scientific">Penicillium canariense</name>
    <dbReference type="NCBI Taxonomy" id="189055"/>
    <lineage>
        <taxon>Eukaryota</taxon>
        <taxon>Fungi</taxon>
        <taxon>Dikarya</taxon>
        <taxon>Ascomycota</taxon>
        <taxon>Pezizomycotina</taxon>
        <taxon>Eurotiomycetes</taxon>
        <taxon>Eurotiomycetidae</taxon>
        <taxon>Eurotiales</taxon>
        <taxon>Aspergillaceae</taxon>
        <taxon>Penicillium</taxon>
    </lineage>
</organism>
<reference evidence="2" key="1">
    <citation type="submission" date="2022-11" db="EMBL/GenBank/DDBJ databases">
        <authorList>
            <person name="Petersen C."/>
        </authorList>
    </citation>
    <scope>NUCLEOTIDE SEQUENCE</scope>
    <source>
        <strain evidence="2">IBT 26290</strain>
    </source>
</reference>
<evidence type="ECO:0000256" key="1">
    <source>
        <dbReference type="SAM" id="MobiDB-lite"/>
    </source>
</evidence>
<dbReference type="EMBL" id="JAPQKN010000003">
    <property type="protein sequence ID" value="KAJ5167404.1"/>
    <property type="molecule type" value="Genomic_DNA"/>
</dbReference>
<proteinExistence type="predicted"/>
<name>A0A9W9I684_9EURO</name>
<dbReference type="GeneID" id="81427486"/>
<evidence type="ECO:0000313" key="3">
    <source>
        <dbReference type="Proteomes" id="UP001149163"/>
    </source>
</evidence>
<accession>A0A9W9I684</accession>
<protein>
    <submittedName>
        <fullName evidence="2">Uncharacterized protein</fullName>
    </submittedName>
</protein>
<dbReference type="Proteomes" id="UP001149163">
    <property type="component" value="Unassembled WGS sequence"/>
</dbReference>
<dbReference type="RefSeq" id="XP_056543865.1">
    <property type="nucleotide sequence ID" value="XM_056688310.1"/>
</dbReference>
<gene>
    <name evidence="2" type="ORF">N7482_006185</name>
</gene>
<dbReference type="AlphaFoldDB" id="A0A9W9I684"/>
<feature type="compositionally biased region" description="Low complexity" evidence="1">
    <location>
        <begin position="37"/>
        <end position="56"/>
    </location>
</feature>
<feature type="compositionally biased region" description="Low complexity" evidence="1">
    <location>
        <begin position="66"/>
        <end position="76"/>
    </location>
</feature>
<keyword evidence="3" id="KW-1185">Reference proteome</keyword>
<reference evidence="2" key="2">
    <citation type="journal article" date="2023" name="IMA Fungus">
        <title>Comparative genomic study of the Penicillium genus elucidates a diverse pangenome and 15 lateral gene transfer events.</title>
        <authorList>
            <person name="Petersen C."/>
            <person name="Sorensen T."/>
            <person name="Nielsen M.R."/>
            <person name="Sondergaard T.E."/>
            <person name="Sorensen J.L."/>
            <person name="Fitzpatrick D.A."/>
            <person name="Frisvad J.C."/>
            <person name="Nielsen K.L."/>
        </authorList>
    </citation>
    <scope>NUCLEOTIDE SEQUENCE</scope>
    <source>
        <strain evidence="2">IBT 26290</strain>
    </source>
</reference>
<evidence type="ECO:0000313" key="2">
    <source>
        <dbReference type="EMBL" id="KAJ5167404.1"/>
    </source>
</evidence>
<sequence>MRNRGTRVPPIVAVSSEETESSPDALQVEELVDVEVDTSSNEELPNSSLEPSPASSHQPSPEPSKALSAAYSAPSTTAPPTPTLVAVVVTKPAQSTEKPPVLGLNSGYNPITTGSTSQLEQNLLKVTPWLGAIASGKSACVPAAAILVLSKAAPPLVTGGDALFYRAWANCNFNPGGKKCSFRTPGQMLPDFILEPLMEHT</sequence>